<dbReference type="RefSeq" id="XP_056036853.1">
    <property type="nucleotide sequence ID" value="XM_056179984.1"/>
</dbReference>
<evidence type="ECO:0000256" key="5">
    <source>
        <dbReference type="ARBA" id="ARBA00022896"/>
    </source>
</evidence>
<evidence type="ECO:0000313" key="14">
    <source>
        <dbReference type="EMBL" id="WBW72610.1"/>
    </source>
</evidence>
<comment type="catalytic activity">
    <reaction evidence="10">
        <text>[ribosomal protein uS12]-L-proline + 2-oxoglutarate + O2 = [ribosomal protein uS12]-(3S)-3-hydroxy-L-proline + succinate + CO2</text>
        <dbReference type="Rhea" id="RHEA:54156"/>
        <dbReference type="Rhea" id="RHEA-COMP:13816"/>
        <dbReference type="Rhea" id="RHEA-COMP:13818"/>
        <dbReference type="ChEBI" id="CHEBI:15379"/>
        <dbReference type="ChEBI" id="CHEBI:16526"/>
        <dbReference type="ChEBI" id="CHEBI:16810"/>
        <dbReference type="ChEBI" id="CHEBI:30031"/>
        <dbReference type="ChEBI" id="CHEBI:50342"/>
        <dbReference type="ChEBI" id="CHEBI:85428"/>
    </reaction>
</comment>
<accession>A0AAE9WB22</accession>
<evidence type="ECO:0000259" key="13">
    <source>
        <dbReference type="PROSITE" id="PS51471"/>
    </source>
</evidence>
<gene>
    <name evidence="14" type="primary">ofd1</name>
    <name evidence="14" type="ORF">SOMG_01191</name>
</gene>
<dbReference type="GO" id="GO:0031543">
    <property type="term" value="F:peptidyl-proline dioxygenase activity"/>
    <property type="evidence" value="ECO:0007669"/>
    <property type="project" value="UniProtKB-ARBA"/>
</dbReference>
<evidence type="ECO:0000256" key="1">
    <source>
        <dbReference type="ARBA" id="ARBA00001961"/>
    </source>
</evidence>
<dbReference type="Pfam" id="PF13661">
    <property type="entry name" value="2OG-FeII_Oxy_4"/>
    <property type="match status" value="1"/>
</dbReference>
<dbReference type="EMBL" id="CP115611">
    <property type="protein sequence ID" value="WBW72610.1"/>
    <property type="molecule type" value="Genomic_DNA"/>
</dbReference>
<sequence length="514" mass="58692">MVDSQNPTMLERFSPHALDIEEANRLGEEYKNNGPYNHAVIQPVINDTLLRNVRKELMNNIHYTEKVTDIYRVWQTGDLANLDGLDENEKDMLKYLHQLRDALYSEEFRGHIQRITGCGPLSASKKDLSVNVYAKGGHLMNHDDVIGTRCISYILYLVEPDEGWKSEYGGALRLYPTLQPSFPAADHCKRIPPQWNQLSFFRVKPGHSFHDVEEVFVDKPRMAISGWFHYPQPGEFGYNPQNVDNAISTLQSLNMKMDLELPKISKFPVVKPEILSQEDTKVLSKYLNPLYTTAEGIDMLSKRFFKDSAIVLVEFLNPEYSKQLLKLIVNAEKQPTPTHSSEVSYPWKTAIPPHKHRYLYLDHEEQGPDVLLPMDLQRLPAFQRWVQLVSGLPLESFYQIGRRFRPSSDFTLASTNETPTLEATLCLSPGTDIANTENGAYSVYMIGDEDPDADAAVYKGDQQDDSILLSLPAAWNVFSLVYRDEGVLEFVKYVAHTAGSSRWDIFSQWNPIPE</sequence>
<dbReference type="FunFam" id="2.60.120.620:FF:000014">
    <property type="entry name" value="Prolyl 3,4-dihydroxylase TPA1"/>
    <property type="match status" value="1"/>
</dbReference>
<dbReference type="PROSITE" id="PS51471">
    <property type="entry name" value="FE2OG_OXY"/>
    <property type="match status" value="1"/>
</dbReference>
<dbReference type="InterPro" id="IPR051842">
    <property type="entry name" value="uS12_prolyl_hydroxylase"/>
</dbReference>
<dbReference type="PANTHER" id="PTHR12117">
    <property type="entry name" value="HISTONE ACETYLTRANSFERASE COMPLEX"/>
    <property type="match status" value="1"/>
</dbReference>
<comment type="catalytic activity">
    <reaction evidence="11">
        <text>[ribosomal protein uS12]-(3S)-3-hydroxy-L-proline + 2-oxoglutarate + O2 = [ribosomal protein uS12]-(3S)-3,4-dihydroxy-L-proline + succinate + CO2</text>
        <dbReference type="Rhea" id="RHEA:54160"/>
        <dbReference type="Rhea" id="RHEA-COMP:13817"/>
        <dbReference type="Rhea" id="RHEA-COMP:13818"/>
        <dbReference type="ChEBI" id="CHEBI:15379"/>
        <dbReference type="ChEBI" id="CHEBI:16526"/>
        <dbReference type="ChEBI" id="CHEBI:16810"/>
        <dbReference type="ChEBI" id="CHEBI:30031"/>
        <dbReference type="ChEBI" id="CHEBI:85428"/>
        <dbReference type="ChEBI" id="CHEBI:138052"/>
    </reaction>
</comment>
<keyword evidence="5" id="KW-0847">Vitamin C</keyword>
<evidence type="ECO:0000256" key="2">
    <source>
        <dbReference type="ARBA" id="ARBA00004123"/>
    </source>
</evidence>
<dbReference type="GO" id="GO:0006449">
    <property type="term" value="P:regulation of translational termination"/>
    <property type="evidence" value="ECO:0007669"/>
    <property type="project" value="TreeGrafter"/>
</dbReference>
<dbReference type="Gene3D" id="3.60.130.20">
    <property type="entry name" value="Oxoglutarate/iron-dependent oxygenase, C-terminal degradation domain"/>
    <property type="match status" value="1"/>
</dbReference>
<dbReference type="Proteomes" id="UP001212411">
    <property type="component" value="Chromosome 1"/>
</dbReference>
<feature type="domain" description="Fe2OG dioxygenase" evidence="13">
    <location>
        <begin position="119"/>
        <end position="230"/>
    </location>
</feature>
<evidence type="ECO:0000256" key="4">
    <source>
        <dbReference type="ARBA" id="ARBA00022723"/>
    </source>
</evidence>
<dbReference type="Gene3D" id="2.60.120.620">
    <property type="entry name" value="q2cbj1_9rhob like domain"/>
    <property type="match status" value="1"/>
</dbReference>
<dbReference type="InterPro" id="IPR039558">
    <property type="entry name" value="TPA1/OFD1_N"/>
</dbReference>
<evidence type="ECO:0000256" key="10">
    <source>
        <dbReference type="ARBA" id="ARBA00047444"/>
    </source>
</evidence>
<dbReference type="KEGG" id="som:SOMG_01191"/>
<dbReference type="InterPro" id="IPR043044">
    <property type="entry name" value="TPA1/Ofd1_C"/>
</dbReference>
<dbReference type="SMART" id="SM00702">
    <property type="entry name" value="P4Hc"/>
    <property type="match status" value="1"/>
</dbReference>
<comment type="similarity">
    <text evidence="3">Belongs to the TPA1 family.</text>
</comment>
<proteinExistence type="inferred from homology"/>
<dbReference type="InterPro" id="IPR019601">
    <property type="entry name" value="Oxoglutarate/Fe-dep_Oase_C"/>
</dbReference>
<dbReference type="InterPro" id="IPR005123">
    <property type="entry name" value="Oxoglu/Fe-dep_dioxygenase_dom"/>
</dbReference>
<evidence type="ECO:0000256" key="7">
    <source>
        <dbReference type="ARBA" id="ARBA00023002"/>
    </source>
</evidence>
<dbReference type="GO" id="GO:0005634">
    <property type="term" value="C:nucleus"/>
    <property type="evidence" value="ECO:0007669"/>
    <property type="project" value="UniProtKB-SubCell"/>
</dbReference>
<reference evidence="14 15" key="1">
    <citation type="journal article" date="2023" name="G3 (Bethesda)">
        <title>A high-quality reference genome for the fission yeast Schizosaccharomyces osmophilus.</title>
        <authorList>
            <person name="Jia G.S."/>
            <person name="Zhang W.C."/>
            <person name="Liang Y."/>
            <person name="Liu X.H."/>
            <person name="Rhind N."/>
            <person name="Pidoux A."/>
            <person name="Brysch-Herzberg M."/>
            <person name="Du L.L."/>
        </authorList>
    </citation>
    <scope>NUCLEOTIDE SEQUENCE [LARGE SCALE GENOMIC DNA]</scope>
    <source>
        <strain evidence="14 15">CBS 15793</strain>
    </source>
</reference>
<dbReference type="GO" id="GO:0005737">
    <property type="term" value="C:cytoplasm"/>
    <property type="evidence" value="ECO:0007669"/>
    <property type="project" value="TreeGrafter"/>
</dbReference>
<keyword evidence="7" id="KW-0560">Oxidoreductase</keyword>
<comment type="cofactor">
    <cofactor evidence="1">
        <name>L-ascorbate</name>
        <dbReference type="ChEBI" id="CHEBI:38290"/>
    </cofactor>
</comment>
<evidence type="ECO:0000256" key="12">
    <source>
        <dbReference type="ARBA" id="ARBA00081607"/>
    </source>
</evidence>
<name>A0AAE9WB22_9SCHI</name>
<evidence type="ECO:0000313" key="15">
    <source>
        <dbReference type="Proteomes" id="UP001212411"/>
    </source>
</evidence>
<dbReference type="Pfam" id="PF10637">
    <property type="entry name" value="Ofd1_CTDD"/>
    <property type="match status" value="1"/>
</dbReference>
<dbReference type="GO" id="GO:0031418">
    <property type="term" value="F:L-ascorbic acid binding"/>
    <property type="evidence" value="ECO:0007669"/>
    <property type="project" value="UniProtKB-KW"/>
</dbReference>
<keyword evidence="6" id="KW-0223">Dioxygenase</keyword>
<dbReference type="GeneID" id="80874673"/>
<keyword evidence="9" id="KW-0539">Nucleus</keyword>
<dbReference type="GO" id="GO:0010604">
    <property type="term" value="P:positive regulation of macromolecule metabolic process"/>
    <property type="evidence" value="ECO:0007669"/>
    <property type="project" value="UniProtKB-ARBA"/>
</dbReference>
<protein>
    <recommendedName>
        <fullName evidence="12">uS12 prolyl 3,4-dihydroxylase</fullName>
    </recommendedName>
</protein>
<comment type="subcellular location">
    <subcellularLocation>
        <location evidence="2">Nucleus</location>
    </subcellularLocation>
</comment>
<evidence type="ECO:0000256" key="9">
    <source>
        <dbReference type="ARBA" id="ARBA00023242"/>
    </source>
</evidence>
<organism evidence="14 15">
    <name type="scientific">Schizosaccharomyces osmophilus</name>
    <dbReference type="NCBI Taxonomy" id="2545709"/>
    <lineage>
        <taxon>Eukaryota</taxon>
        <taxon>Fungi</taxon>
        <taxon>Dikarya</taxon>
        <taxon>Ascomycota</taxon>
        <taxon>Taphrinomycotina</taxon>
        <taxon>Schizosaccharomycetes</taxon>
        <taxon>Schizosaccharomycetales</taxon>
        <taxon>Schizosaccharomycetaceae</taxon>
        <taxon>Schizosaccharomyces</taxon>
    </lineage>
</organism>
<dbReference type="AlphaFoldDB" id="A0AAE9WB22"/>
<dbReference type="PANTHER" id="PTHR12117:SF0">
    <property type="entry name" value="PROLYL 3-HYDROXYLASE OGFOD1"/>
    <property type="match status" value="1"/>
</dbReference>
<keyword evidence="15" id="KW-1185">Reference proteome</keyword>
<evidence type="ECO:0000256" key="8">
    <source>
        <dbReference type="ARBA" id="ARBA00023004"/>
    </source>
</evidence>
<evidence type="ECO:0000256" key="3">
    <source>
        <dbReference type="ARBA" id="ARBA00007443"/>
    </source>
</evidence>
<keyword evidence="4" id="KW-0479">Metal-binding</keyword>
<dbReference type="InterPro" id="IPR006620">
    <property type="entry name" value="Pro_4_hyd_alph"/>
</dbReference>
<evidence type="ECO:0000256" key="11">
    <source>
        <dbReference type="ARBA" id="ARBA00051966"/>
    </source>
</evidence>
<keyword evidence="8" id="KW-0408">Iron</keyword>
<evidence type="ECO:0000256" key="6">
    <source>
        <dbReference type="ARBA" id="ARBA00022964"/>
    </source>
</evidence>
<dbReference type="GO" id="GO:0009896">
    <property type="term" value="P:positive regulation of catabolic process"/>
    <property type="evidence" value="ECO:0007669"/>
    <property type="project" value="UniProtKB-ARBA"/>
</dbReference>
<dbReference type="GO" id="GO:0005506">
    <property type="term" value="F:iron ion binding"/>
    <property type="evidence" value="ECO:0007669"/>
    <property type="project" value="InterPro"/>
</dbReference>